<evidence type="ECO:0000256" key="6">
    <source>
        <dbReference type="SAM" id="MobiDB-lite"/>
    </source>
</evidence>
<dbReference type="InterPro" id="IPR009072">
    <property type="entry name" value="Histone-fold"/>
</dbReference>
<dbReference type="PANTHER" id="PTHR22980">
    <property type="entry name" value="CORTISTATIN"/>
    <property type="match status" value="1"/>
</dbReference>
<keyword evidence="4" id="KW-0238">DNA-binding</keyword>
<evidence type="ECO:0000256" key="2">
    <source>
        <dbReference type="ARBA" id="ARBA00016400"/>
    </source>
</evidence>
<dbReference type="GO" id="GO:0031297">
    <property type="term" value="P:replication fork processing"/>
    <property type="evidence" value="ECO:0007669"/>
    <property type="project" value="TreeGrafter"/>
</dbReference>
<evidence type="ECO:0000313" key="7">
    <source>
        <dbReference type="EMBL" id="NWQ75838.1"/>
    </source>
</evidence>
<evidence type="ECO:0000256" key="5">
    <source>
        <dbReference type="ARBA" id="ARBA00023204"/>
    </source>
</evidence>
<comment type="caution">
    <text evidence="7">The sequence shown here is derived from an EMBL/GenBank/DDBJ whole genome shotgun (WGS) entry which is preliminary data.</text>
</comment>
<evidence type="ECO:0000256" key="4">
    <source>
        <dbReference type="ARBA" id="ARBA00023125"/>
    </source>
</evidence>
<sequence length="129" mass="14474">QRLKTEVHSAVVRLCEEVAEEKDVQFHHLTIATITEITFKQCGTQVCILSHFYVLCRHAKRSTITTKDVELLARRSNSLLKHITQKSEELASSHTEQKKKKKKFSAAEGGRTSGEHEAAAIESEDSDVA</sequence>
<keyword evidence="5" id="KW-0234">DNA repair</keyword>
<feature type="region of interest" description="Disordered" evidence="6">
    <location>
        <begin position="83"/>
        <end position="129"/>
    </location>
</feature>
<comment type="similarity">
    <text evidence="1">Belongs to the TAF9 family. CENP-S/MHF1 subfamily.</text>
</comment>
<dbReference type="CDD" id="cd22919">
    <property type="entry name" value="HFD_CENP-S"/>
    <property type="match status" value="1"/>
</dbReference>
<protein>
    <recommendedName>
        <fullName evidence="2">Centromere protein S</fullName>
    </recommendedName>
</protein>
<dbReference type="GO" id="GO:0003682">
    <property type="term" value="F:chromatin binding"/>
    <property type="evidence" value="ECO:0007669"/>
    <property type="project" value="TreeGrafter"/>
</dbReference>
<dbReference type="Proteomes" id="UP000530263">
    <property type="component" value="Unassembled WGS sequence"/>
</dbReference>
<evidence type="ECO:0000256" key="1">
    <source>
        <dbReference type="ARBA" id="ARBA00006612"/>
    </source>
</evidence>
<accession>A0A7K4RQX6</accession>
<dbReference type="GO" id="GO:0046982">
    <property type="term" value="F:protein heterodimerization activity"/>
    <property type="evidence" value="ECO:0007669"/>
    <property type="project" value="InterPro"/>
</dbReference>
<dbReference type="SUPFAM" id="SSF47113">
    <property type="entry name" value="Histone-fold"/>
    <property type="match status" value="1"/>
</dbReference>
<dbReference type="AlphaFoldDB" id="A0A7K4RQX6"/>
<feature type="non-terminal residue" evidence="7">
    <location>
        <position position="1"/>
    </location>
</feature>
<dbReference type="GO" id="GO:0000712">
    <property type="term" value="P:resolution of meiotic recombination intermediates"/>
    <property type="evidence" value="ECO:0007669"/>
    <property type="project" value="TreeGrafter"/>
</dbReference>
<keyword evidence="8" id="KW-1185">Reference proteome</keyword>
<dbReference type="PANTHER" id="PTHR22980:SF0">
    <property type="entry name" value="CENTROMERE PROTEIN S"/>
    <property type="match status" value="1"/>
</dbReference>
<dbReference type="GO" id="GO:0006281">
    <property type="term" value="P:DNA repair"/>
    <property type="evidence" value="ECO:0007669"/>
    <property type="project" value="UniProtKB-KW"/>
</dbReference>
<gene>
    <name evidence="7" type="primary">Cenps</name>
    <name evidence="7" type="ORF">COLPIC_R12234</name>
</gene>
<feature type="non-terminal residue" evidence="7">
    <location>
        <position position="129"/>
    </location>
</feature>
<dbReference type="OrthoDB" id="1872155at2759"/>
<dbReference type="GO" id="GO:0003677">
    <property type="term" value="F:DNA binding"/>
    <property type="evidence" value="ECO:0007669"/>
    <property type="project" value="UniProtKB-KW"/>
</dbReference>
<evidence type="ECO:0000256" key="3">
    <source>
        <dbReference type="ARBA" id="ARBA00022763"/>
    </source>
</evidence>
<evidence type="ECO:0000313" key="8">
    <source>
        <dbReference type="Proteomes" id="UP000530263"/>
    </source>
</evidence>
<keyword evidence="3" id="KW-0227">DNA damage</keyword>
<proteinExistence type="inferred from homology"/>
<dbReference type="GO" id="GO:0071821">
    <property type="term" value="C:FANCM-MHF complex"/>
    <property type="evidence" value="ECO:0007669"/>
    <property type="project" value="InterPro"/>
</dbReference>
<dbReference type="Gene3D" id="1.10.20.10">
    <property type="entry name" value="Histone, subunit A"/>
    <property type="match status" value="1"/>
</dbReference>
<dbReference type="InterPro" id="IPR029003">
    <property type="entry name" value="CENP-S/Mhf1"/>
</dbReference>
<organism evidence="7 8">
    <name type="scientific">Columbina picui</name>
    <name type="common">Picui ground-dove</name>
    <dbReference type="NCBI Taxonomy" id="115618"/>
    <lineage>
        <taxon>Eukaryota</taxon>
        <taxon>Metazoa</taxon>
        <taxon>Chordata</taxon>
        <taxon>Craniata</taxon>
        <taxon>Vertebrata</taxon>
        <taxon>Euteleostomi</taxon>
        <taxon>Archelosauria</taxon>
        <taxon>Archosauria</taxon>
        <taxon>Dinosauria</taxon>
        <taxon>Saurischia</taxon>
        <taxon>Theropoda</taxon>
        <taxon>Coelurosauria</taxon>
        <taxon>Aves</taxon>
        <taxon>Neognathae</taxon>
        <taxon>Neoaves</taxon>
        <taxon>Columbimorphae</taxon>
        <taxon>Columbiformes</taxon>
        <taxon>Columbidae</taxon>
        <taxon>Columbina</taxon>
    </lineage>
</organism>
<name>A0A7K4RQX6_COLPI</name>
<reference evidence="7 8" key="1">
    <citation type="submission" date="2019-09" db="EMBL/GenBank/DDBJ databases">
        <title>Bird 10,000 Genomes (B10K) Project - Family phase.</title>
        <authorList>
            <person name="Zhang G."/>
        </authorList>
    </citation>
    <scope>NUCLEOTIDE SEQUENCE [LARGE SCALE GENOMIC DNA]</scope>
    <source>
        <strain evidence="7">B10K-DU-021-26</strain>
        <tissue evidence="7">Mixed tissue sample</tissue>
    </source>
</reference>
<dbReference type="Pfam" id="PF15630">
    <property type="entry name" value="CENP-S"/>
    <property type="match status" value="1"/>
</dbReference>
<dbReference type="EMBL" id="VYZG01000226">
    <property type="protein sequence ID" value="NWQ75838.1"/>
    <property type="molecule type" value="Genomic_DNA"/>
</dbReference>